<dbReference type="PROSITE" id="PS50234">
    <property type="entry name" value="VWFA"/>
    <property type="match status" value="1"/>
</dbReference>
<accession>A0A430FPD4</accession>
<dbReference type="PANTHER" id="PTHR37947">
    <property type="entry name" value="BLL2462 PROTEIN"/>
    <property type="match status" value="1"/>
</dbReference>
<dbReference type="Gene3D" id="3.40.50.410">
    <property type="entry name" value="von Willebrand factor, type A domain"/>
    <property type="match status" value="1"/>
</dbReference>
<feature type="domain" description="VWFA" evidence="3">
    <location>
        <begin position="78"/>
        <end position="225"/>
    </location>
</feature>
<proteinExistence type="predicted"/>
<feature type="transmembrane region" description="Helical" evidence="2">
    <location>
        <begin position="327"/>
        <end position="349"/>
    </location>
</feature>
<dbReference type="InterPro" id="IPR036465">
    <property type="entry name" value="vWFA_dom_sf"/>
</dbReference>
<dbReference type="Proteomes" id="UP000287470">
    <property type="component" value="Unassembled WGS sequence"/>
</dbReference>
<name>A0A430FPD4_9BIFI</name>
<evidence type="ECO:0000313" key="5">
    <source>
        <dbReference type="Proteomes" id="UP000287470"/>
    </source>
</evidence>
<keyword evidence="2" id="KW-0472">Membrane</keyword>
<dbReference type="CDD" id="cd00198">
    <property type="entry name" value="vWFA"/>
    <property type="match status" value="1"/>
</dbReference>
<keyword evidence="2" id="KW-1133">Transmembrane helix</keyword>
<evidence type="ECO:0000256" key="1">
    <source>
        <dbReference type="SAM" id="MobiDB-lite"/>
    </source>
</evidence>
<sequence>MNGFTLSPALGWFGVALAMAMFALGAAVVAVHVRRRASSDETTAACVRRALLCLTVALMLLTPSVVTSTDSRAVNATDVVVAVDVTGSMAVADAHYGSDETIGRLDAAKDAVRDITALYPDASFMVLRFGATGSVDVPLTPDTHAIGTWADTLAPEATSVSSGSSLDAPLDRLLLSLKDLREERPDDAIVLYLITDGEQTSTGERRSFSTLRRYLDDGFVIGVGSTEGGRIPVVRDGVASDGSDGSDGSSDGGAQADGDGWVIDPDTGEPGVSRMDEATLGAIADEISGTYLHVDAATTMADGRSAEASRRWQVTSTVKRRERTTPVVWPLAAVVLVLAAWEAGAWIVMSRRLL</sequence>
<feature type="region of interest" description="Disordered" evidence="1">
    <location>
        <begin position="232"/>
        <end position="268"/>
    </location>
</feature>
<keyword evidence="2" id="KW-0812">Transmembrane</keyword>
<evidence type="ECO:0000256" key="2">
    <source>
        <dbReference type="SAM" id="Phobius"/>
    </source>
</evidence>
<dbReference type="EMBL" id="QXGK01000015">
    <property type="protein sequence ID" value="RSX54693.1"/>
    <property type="molecule type" value="Genomic_DNA"/>
</dbReference>
<dbReference type="RefSeq" id="WP_125968725.1">
    <property type="nucleotide sequence ID" value="NZ_QXGK01000015.1"/>
</dbReference>
<comment type="caution">
    <text evidence="4">The sequence shown here is derived from an EMBL/GenBank/DDBJ whole genome shotgun (WGS) entry which is preliminary data.</text>
</comment>
<dbReference type="OrthoDB" id="9814325at2"/>
<keyword evidence="5" id="KW-1185">Reference proteome</keyword>
<gene>
    <name evidence="4" type="ORF">D2E24_1463</name>
</gene>
<feature type="compositionally biased region" description="Low complexity" evidence="1">
    <location>
        <begin position="236"/>
        <end position="260"/>
    </location>
</feature>
<dbReference type="AlphaFoldDB" id="A0A430FPD4"/>
<dbReference type="InterPro" id="IPR002035">
    <property type="entry name" value="VWF_A"/>
</dbReference>
<feature type="transmembrane region" description="Helical" evidence="2">
    <location>
        <begin position="12"/>
        <end position="33"/>
    </location>
</feature>
<dbReference type="PANTHER" id="PTHR37947:SF1">
    <property type="entry name" value="BLL2462 PROTEIN"/>
    <property type="match status" value="1"/>
</dbReference>
<evidence type="ECO:0000259" key="3">
    <source>
        <dbReference type="PROSITE" id="PS50234"/>
    </source>
</evidence>
<dbReference type="Pfam" id="PF13519">
    <property type="entry name" value="VWA_2"/>
    <property type="match status" value="1"/>
</dbReference>
<organism evidence="4 5">
    <name type="scientific">Bifidobacterium samirii</name>
    <dbReference type="NCBI Taxonomy" id="2306974"/>
    <lineage>
        <taxon>Bacteria</taxon>
        <taxon>Bacillati</taxon>
        <taxon>Actinomycetota</taxon>
        <taxon>Actinomycetes</taxon>
        <taxon>Bifidobacteriales</taxon>
        <taxon>Bifidobacteriaceae</taxon>
        <taxon>Bifidobacterium</taxon>
    </lineage>
</organism>
<evidence type="ECO:0000313" key="4">
    <source>
        <dbReference type="EMBL" id="RSX54693.1"/>
    </source>
</evidence>
<dbReference type="SUPFAM" id="SSF53300">
    <property type="entry name" value="vWA-like"/>
    <property type="match status" value="1"/>
</dbReference>
<protein>
    <submittedName>
        <fullName evidence="4">VWA domain-containing protein</fullName>
    </submittedName>
</protein>
<reference evidence="4 5" key="1">
    <citation type="submission" date="2018-09" db="EMBL/GenBank/DDBJ databases">
        <title>Characterization of the phylogenetic diversity of five novel species belonging to the genus Bifidobacterium.</title>
        <authorList>
            <person name="Lugli G.A."/>
            <person name="Duranti S."/>
            <person name="Milani C."/>
        </authorList>
    </citation>
    <scope>NUCLEOTIDE SEQUENCE [LARGE SCALE GENOMIC DNA]</scope>
    <source>
        <strain evidence="4 5">2033B</strain>
    </source>
</reference>